<evidence type="ECO:0000313" key="3">
    <source>
        <dbReference type="Proteomes" id="UP000567179"/>
    </source>
</evidence>
<dbReference type="Proteomes" id="UP000567179">
    <property type="component" value="Unassembled WGS sequence"/>
</dbReference>
<protein>
    <submittedName>
        <fullName evidence="2">Uncharacterized protein</fullName>
    </submittedName>
</protein>
<evidence type="ECO:0000256" key="1">
    <source>
        <dbReference type="SAM" id="MobiDB-lite"/>
    </source>
</evidence>
<comment type="caution">
    <text evidence="2">The sequence shown here is derived from an EMBL/GenBank/DDBJ whole genome shotgun (WGS) entry which is preliminary data.</text>
</comment>
<dbReference type="AlphaFoldDB" id="A0A8H5EZX0"/>
<organism evidence="2 3">
    <name type="scientific">Psilocybe cf. subviscida</name>
    <dbReference type="NCBI Taxonomy" id="2480587"/>
    <lineage>
        <taxon>Eukaryota</taxon>
        <taxon>Fungi</taxon>
        <taxon>Dikarya</taxon>
        <taxon>Basidiomycota</taxon>
        <taxon>Agaricomycotina</taxon>
        <taxon>Agaricomycetes</taxon>
        <taxon>Agaricomycetidae</taxon>
        <taxon>Agaricales</taxon>
        <taxon>Agaricineae</taxon>
        <taxon>Strophariaceae</taxon>
        <taxon>Psilocybe</taxon>
    </lineage>
</organism>
<name>A0A8H5EZX0_9AGAR</name>
<feature type="region of interest" description="Disordered" evidence="1">
    <location>
        <begin position="121"/>
        <end position="145"/>
    </location>
</feature>
<accession>A0A8H5EZX0</accession>
<feature type="compositionally biased region" description="Polar residues" evidence="1">
    <location>
        <begin position="121"/>
        <end position="140"/>
    </location>
</feature>
<dbReference type="EMBL" id="JAACJJ010000031">
    <property type="protein sequence ID" value="KAF5318133.1"/>
    <property type="molecule type" value="Genomic_DNA"/>
</dbReference>
<sequence>MVVREERVLDAAPRFGMGCPAELPEVGDRPGTVNQRGRWVWEKHLIEFGLAPEYDNASSLKRAWLLRPSLYNFLPCSISPTENPASSLSFYVPPLSAQSMSLAFGSSQGLYVEPTAKRSIVQSPPTNFDKNGHGPQSMTDNARAAAAAYWNPE</sequence>
<proteinExistence type="predicted"/>
<evidence type="ECO:0000313" key="2">
    <source>
        <dbReference type="EMBL" id="KAF5318133.1"/>
    </source>
</evidence>
<gene>
    <name evidence="2" type="ORF">D9619_012148</name>
</gene>
<keyword evidence="3" id="KW-1185">Reference proteome</keyword>
<reference evidence="2 3" key="1">
    <citation type="journal article" date="2020" name="ISME J.">
        <title>Uncovering the hidden diversity of litter-decomposition mechanisms in mushroom-forming fungi.</title>
        <authorList>
            <person name="Floudas D."/>
            <person name="Bentzer J."/>
            <person name="Ahren D."/>
            <person name="Johansson T."/>
            <person name="Persson P."/>
            <person name="Tunlid A."/>
        </authorList>
    </citation>
    <scope>NUCLEOTIDE SEQUENCE [LARGE SCALE GENOMIC DNA]</scope>
    <source>
        <strain evidence="2 3">CBS 101986</strain>
    </source>
</reference>